<accession>A0A8J3YB04</accession>
<name>A0A8J3YB04_9ACTN</name>
<evidence type="ECO:0000313" key="1">
    <source>
        <dbReference type="EMBL" id="GIJ04744.1"/>
    </source>
</evidence>
<organism evidence="1 2">
    <name type="scientific">Spirilliplanes yamanashiensis</name>
    <dbReference type="NCBI Taxonomy" id="42233"/>
    <lineage>
        <taxon>Bacteria</taxon>
        <taxon>Bacillati</taxon>
        <taxon>Actinomycetota</taxon>
        <taxon>Actinomycetes</taxon>
        <taxon>Micromonosporales</taxon>
        <taxon>Micromonosporaceae</taxon>
        <taxon>Spirilliplanes</taxon>
    </lineage>
</organism>
<comment type="caution">
    <text evidence="1">The sequence shown here is derived from an EMBL/GenBank/DDBJ whole genome shotgun (WGS) entry which is preliminary data.</text>
</comment>
<dbReference type="Proteomes" id="UP000652013">
    <property type="component" value="Unassembled WGS sequence"/>
</dbReference>
<proteinExistence type="predicted"/>
<gene>
    <name evidence="1" type="ORF">Sya03_40960</name>
</gene>
<reference evidence="1" key="1">
    <citation type="submission" date="2021-01" db="EMBL/GenBank/DDBJ databases">
        <title>Whole genome shotgun sequence of Spirilliplanes yamanashiensis NBRC 15828.</title>
        <authorList>
            <person name="Komaki H."/>
            <person name="Tamura T."/>
        </authorList>
    </citation>
    <scope>NUCLEOTIDE SEQUENCE</scope>
    <source>
        <strain evidence="1">NBRC 15828</strain>
    </source>
</reference>
<sequence>MDSFPNGAPWRAYLRVLGDTAVDAASAGAWIAAGGLSPARRRLARAGLVAATAATAIPAFRSAAARAEAAGEPPTPAPGPLLDATGVVGDRIVLPDAVTVPQRPTPRQVAKVAAVVAVAGAVSVGAALGGKQVEKRWLARLVRQGHPHPHRALGIRMAAVWAAAVLPARLLTATKAPQHPRTP</sequence>
<evidence type="ECO:0000313" key="2">
    <source>
        <dbReference type="Proteomes" id="UP000652013"/>
    </source>
</evidence>
<dbReference type="AlphaFoldDB" id="A0A8J3YB04"/>
<dbReference type="RefSeq" id="WP_203939965.1">
    <property type="nucleotide sequence ID" value="NZ_BAAAGJ010000005.1"/>
</dbReference>
<protein>
    <submittedName>
        <fullName evidence="1">Uncharacterized protein</fullName>
    </submittedName>
</protein>
<keyword evidence="2" id="KW-1185">Reference proteome</keyword>
<dbReference type="EMBL" id="BOOY01000029">
    <property type="protein sequence ID" value="GIJ04744.1"/>
    <property type="molecule type" value="Genomic_DNA"/>
</dbReference>